<dbReference type="InterPro" id="IPR000644">
    <property type="entry name" value="CBS_dom"/>
</dbReference>
<feature type="domain" description="CBS" evidence="3">
    <location>
        <begin position="75"/>
        <end position="131"/>
    </location>
</feature>
<keyword evidence="1 2" id="KW-0129">CBS domain</keyword>
<dbReference type="InterPro" id="IPR051257">
    <property type="entry name" value="Diverse_CBS-Domain"/>
</dbReference>
<evidence type="ECO:0000313" key="5">
    <source>
        <dbReference type="Proteomes" id="UP001549184"/>
    </source>
</evidence>
<evidence type="ECO:0000256" key="1">
    <source>
        <dbReference type="ARBA" id="ARBA00023122"/>
    </source>
</evidence>
<reference evidence="4 5" key="1">
    <citation type="submission" date="2024-06" db="EMBL/GenBank/DDBJ databases">
        <title>Sorghum-associated microbial communities from plants grown in Nebraska, USA.</title>
        <authorList>
            <person name="Schachtman D."/>
        </authorList>
    </citation>
    <scope>NUCLEOTIDE SEQUENCE [LARGE SCALE GENOMIC DNA]</scope>
    <source>
        <strain evidence="4 5">1073</strain>
    </source>
</reference>
<dbReference type="InterPro" id="IPR046342">
    <property type="entry name" value="CBS_dom_sf"/>
</dbReference>
<keyword evidence="5" id="KW-1185">Reference proteome</keyword>
<name>A0ABV2JP88_9GAMM</name>
<proteinExistence type="predicted"/>
<evidence type="ECO:0000313" key="4">
    <source>
        <dbReference type="EMBL" id="MET3650637.1"/>
    </source>
</evidence>
<accession>A0ABV2JP88</accession>
<gene>
    <name evidence="4" type="ORF">ABIC75_000339</name>
</gene>
<dbReference type="PANTHER" id="PTHR43080:SF2">
    <property type="entry name" value="CBS DOMAIN-CONTAINING PROTEIN"/>
    <property type="match status" value="1"/>
</dbReference>
<feature type="domain" description="CBS" evidence="3">
    <location>
        <begin position="7"/>
        <end position="67"/>
    </location>
</feature>
<dbReference type="PROSITE" id="PS51371">
    <property type="entry name" value="CBS"/>
    <property type="match status" value="2"/>
</dbReference>
<dbReference type="Gene3D" id="3.10.580.10">
    <property type="entry name" value="CBS-domain"/>
    <property type="match status" value="1"/>
</dbReference>
<comment type="caution">
    <text evidence="4">The sequence shown here is derived from an EMBL/GenBank/DDBJ whole genome shotgun (WGS) entry which is preliminary data.</text>
</comment>
<dbReference type="RefSeq" id="WP_354012130.1">
    <property type="nucleotide sequence ID" value="NZ_JBEPMU010000001.1"/>
</dbReference>
<dbReference type="Pfam" id="PF00571">
    <property type="entry name" value="CBS"/>
    <property type="match status" value="2"/>
</dbReference>
<evidence type="ECO:0000256" key="2">
    <source>
        <dbReference type="PROSITE-ProRule" id="PRU00703"/>
    </source>
</evidence>
<dbReference type="Proteomes" id="UP001549184">
    <property type="component" value="Unassembled WGS sequence"/>
</dbReference>
<organism evidence="4 5">
    <name type="scientific">Dyella japonica</name>
    <dbReference type="NCBI Taxonomy" id="231455"/>
    <lineage>
        <taxon>Bacteria</taxon>
        <taxon>Pseudomonadati</taxon>
        <taxon>Pseudomonadota</taxon>
        <taxon>Gammaproteobacteria</taxon>
        <taxon>Lysobacterales</taxon>
        <taxon>Rhodanobacteraceae</taxon>
        <taxon>Dyella</taxon>
    </lineage>
</organism>
<protein>
    <submittedName>
        <fullName evidence="4">CBS domain-containing protein</fullName>
    </submittedName>
</protein>
<sequence>MQARDIAISPVVIIDAAQNVHAAAELMERHLVGCLVVTECLGSDRVPVGMLTDRDICVAVAHDLMAGTRSIRSIMSRRLVTCRQETPLENILEMMRANHVRRLPVVDEGGALAGILTASDVLNALSELIRRAGEVALTEPALRDRLTATQIACDGLASPVP</sequence>
<dbReference type="EMBL" id="JBEPMU010000001">
    <property type="protein sequence ID" value="MET3650637.1"/>
    <property type="molecule type" value="Genomic_DNA"/>
</dbReference>
<evidence type="ECO:0000259" key="3">
    <source>
        <dbReference type="PROSITE" id="PS51371"/>
    </source>
</evidence>
<dbReference type="SUPFAM" id="SSF54631">
    <property type="entry name" value="CBS-domain pair"/>
    <property type="match status" value="1"/>
</dbReference>
<dbReference type="SMART" id="SM00116">
    <property type="entry name" value="CBS"/>
    <property type="match status" value="2"/>
</dbReference>
<dbReference type="PANTHER" id="PTHR43080">
    <property type="entry name" value="CBS DOMAIN-CONTAINING PROTEIN CBSX3, MITOCHONDRIAL"/>
    <property type="match status" value="1"/>
</dbReference>